<evidence type="ECO:0000256" key="1">
    <source>
        <dbReference type="SAM" id="MobiDB-lite"/>
    </source>
</evidence>
<feature type="compositionally biased region" description="Low complexity" evidence="1">
    <location>
        <begin position="237"/>
        <end position="252"/>
    </location>
</feature>
<organism evidence="2 3">
    <name type="scientific">Syncephalastrum racemosum</name>
    <name type="common">Filamentous fungus</name>
    <dbReference type="NCBI Taxonomy" id="13706"/>
    <lineage>
        <taxon>Eukaryota</taxon>
        <taxon>Fungi</taxon>
        <taxon>Fungi incertae sedis</taxon>
        <taxon>Mucoromycota</taxon>
        <taxon>Mucoromycotina</taxon>
        <taxon>Mucoromycetes</taxon>
        <taxon>Mucorales</taxon>
        <taxon>Syncephalastraceae</taxon>
        <taxon>Syncephalastrum</taxon>
    </lineage>
</organism>
<dbReference type="Proteomes" id="UP000242180">
    <property type="component" value="Unassembled WGS sequence"/>
</dbReference>
<comment type="caution">
    <text evidence="2">The sequence shown here is derived from an EMBL/GenBank/DDBJ whole genome shotgun (WGS) entry which is preliminary data.</text>
</comment>
<sequence length="406" mass="44985">MSSEEPSRSEEKYKAIEYGDFLFQIPVRRLPGIDDQYFLFLSDVQAVVPGATALMSSDKLIPFVTDPQTHATHEPRRTTVTEFETVWQAHVPETVSDRRALQNLEVKLDNVARQLHRLALMIPSTVTVADNTNSINETTATMPTMPTSSLSSQPLPSSQTSLQQADASAQAATSNLTTTQNVQADNAQSSRTNVVSTAAGAQAAGGCDESSASTRSNKPRSSQTEEDEDDDEEEATPSRSSSPPPAFSTSPRPALPRPTSNNSNIRQHIEGEAPPSYETSILGNIQALTDKLLTFETHIPNRHKSPRWLARRREWLERTPSNIEQVAYQLVQLEMALLWTAVSEGWIQEREPWLTLVASARSERHLAAAMLNLERHTLVLDEDWATAREGWVNELLEMVVLPLTHA</sequence>
<feature type="region of interest" description="Disordered" evidence="1">
    <location>
        <begin position="136"/>
        <end position="267"/>
    </location>
</feature>
<reference evidence="2 3" key="1">
    <citation type="submission" date="2016-07" db="EMBL/GenBank/DDBJ databases">
        <title>Pervasive Adenine N6-methylation of Active Genes in Fungi.</title>
        <authorList>
            <consortium name="DOE Joint Genome Institute"/>
            <person name="Mondo S.J."/>
            <person name="Dannebaum R.O."/>
            <person name="Kuo R.C."/>
            <person name="Labutti K."/>
            <person name="Haridas S."/>
            <person name="Kuo A."/>
            <person name="Salamov A."/>
            <person name="Ahrendt S.R."/>
            <person name="Lipzen A."/>
            <person name="Sullivan W."/>
            <person name="Andreopoulos W.B."/>
            <person name="Clum A."/>
            <person name="Lindquist E."/>
            <person name="Daum C."/>
            <person name="Ramamoorthy G.K."/>
            <person name="Gryganskyi A."/>
            <person name="Culley D."/>
            <person name="Magnuson J.K."/>
            <person name="James T.Y."/>
            <person name="O'Malley M.A."/>
            <person name="Stajich J.E."/>
            <person name="Spatafora J.W."/>
            <person name="Visel A."/>
            <person name="Grigoriev I.V."/>
        </authorList>
    </citation>
    <scope>NUCLEOTIDE SEQUENCE [LARGE SCALE GENOMIC DNA]</scope>
    <source>
        <strain evidence="2 3">NRRL 2496</strain>
    </source>
</reference>
<feature type="compositionally biased region" description="Acidic residues" evidence="1">
    <location>
        <begin position="224"/>
        <end position="235"/>
    </location>
</feature>
<dbReference type="STRING" id="13706.A0A1X2H5E5"/>
<name>A0A1X2H5E5_SYNRA</name>
<evidence type="ECO:0000313" key="2">
    <source>
        <dbReference type="EMBL" id="ORY93623.1"/>
    </source>
</evidence>
<accession>A0A1X2H5E5</accession>
<feature type="compositionally biased region" description="Low complexity" evidence="1">
    <location>
        <begin position="141"/>
        <end position="174"/>
    </location>
</feature>
<gene>
    <name evidence="2" type="ORF">BCR43DRAFT_497259</name>
</gene>
<dbReference type="InParanoid" id="A0A1X2H5E5"/>
<proteinExistence type="predicted"/>
<protein>
    <submittedName>
        <fullName evidence="2">Uncharacterized protein</fullName>
    </submittedName>
</protein>
<dbReference type="EMBL" id="MCGN01000009">
    <property type="protein sequence ID" value="ORY93623.1"/>
    <property type="molecule type" value="Genomic_DNA"/>
</dbReference>
<evidence type="ECO:0000313" key="3">
    <source>
        <dbReference type="Proteomes" id="UP000242180"/>
    </source>
</evidence>
<keyword evidence="3" id="KW-1185">Reference proteome</keyword>
<dbReference type="OMA" id="LYESHIS"/>
<dbReference type="OrthoDB" id="419694at2759"/>
<dbReference type="AlphaFoldDB" id="A0A1X2H5E5"/>
<feature type="compositionally biased region" description="Polar residues" evidence="1">
    <location>
        <begin position="175"/>
        <end position="196"/>
    </location>
</feature>
<feature type="compositionally biased region" description="Polar residues" evidence="1">
    <location>
        <begin position="210"/>
        <end position="222"/>
    </location>
</feature>